<evidence type="ECO:0000259" key="1">
    <source>
        <dbReference type="Pfam" id="PF08241"/>
    </source>
</evidence>
<dbReference type="CDD" id="cd02440">
    <property type="entry name" value="AdoMet_MTases"/>
    <property type="match status" value="1"/>
</dbReference>
<evidence type="ECO:0000313" key="2">
    <source>
        <dbReference type="EMBL" id="CAK8674416.1"/>
    </source>
</evidence>
<dbReference type="Pfam" id="PF08241">
    <property type="entry name" value="Methyltransf_11"/>
    <property type="match status" value="1"/>
</dbReference>
<gene>
    <name evidence="2" type="ORF">CVLEPA_LOCUS4117</name>
</gene>
<sequence>MDSERIHERECRFSDIVGEISKSMEMNHEFYDKYASKYDDMMKSMGFKIPGHLARLCMENLSDGSKANLAKLTALDVASGTGLAAEALKEAGFCGVIDAIDASLQMNEVAKSKNIYRKMLCHMINVDNRMPFPDNTYGVVVACSALTPGHIEHDCLYDFLRVVKPGGIMIFNVSHLTTVDPDGECVQCAKCILEKMHDEGKCECVSETHTDMFKADMKYHKFKETVIHCFVKN</sequence>
<reference evidence="2 3" key="1">
    <citation type="submission" date="2024-02" db="EMBL/GenBank/DDBJ databases">
        <authorList>
            <person name="Daric V."/>
            <person name="Darras S."/>
        </authorList>
    </citation>
    <scope>NUCLEOTIDE SEQUENCE [LARGE SCALE GENOMIC DNA]</scope>
</reference>
<dbReference type="PANTHER" id="PTHR43591">
    <property type="entry name" value="METHYLTRANSFERASE"/>
    <property type="match status" value="1"/>
</dbReference>
<keyword evidence="3" id="KW-1185">Reference proteome</keyword>
<comment type="caution">
    <text evidence="2">The sequence shown here is derived from an EMBL/GenBank/DDBJ whole genome shotgun (WGS) entry which is preliminary data.</text>
</comment>
<dbReference type="EMBL" id="CAWYQH010000013">
    <property type="protein sequence ID" value="CAK8674416.1"/>
    <property type="molecule type" value="Genomic_DNA"/>
</dbReference>
<proteinExistence type="predicted"/>
<dbReference type="InterPro" id="IPR029063">
    <property type="entry name" value="SAM-dependent_MTases_sf"/>
</dbReference>
<dbReference type="SUPFAM" id="SSF53335">
    <property type="entry name" value="S-adenosyl-L-methionine-dependent methyltransferases"/>
    <property type="match status" value="1"/>
</dbReference>
<dbReference type="InterPro" id="IPR013216">
    <property type="entry name" value="Methyltransf_11"/>
</dbReference>
<accession>A0ABP0F4P8</accession>
<name>A0ABP0F4P8_CLALP</name>
<organism evidence="2 3">
    <name type="scientific">Clavelina lepadiformis</name>
    <name type="common">Light-bulb sea squirt</name>
    <name type="synonym">Ascidia lepadiformis</name>
    <dbReference type="NCBI Taxonomy" id="159417"/>
    <lineage>
        <taxon>Eukaryota</taxon>
        <taxon>Metazoa</taxon>
        <taxon>Chordata</taxon>
        <taxon>Tunicata</taxon>
        <taxon>Ascidiacea</taxon>
        <taxon>Aplousobranchia</taxon>
        <taxon>Clavelinidae</taxon>
        <taxon>Clavelina</taxon>
    </lineage>
</organism>
<protein>
    <recommendedName>
        <fullName evidence="1">Methyltransferase type 11 domain-containing protein</fullName>
    </recommendedName>
</protein>
<dbReference type="Gene3D" id="3.40.50.150">
    <property type="entry name" value="Vaccinia Virus protein VP39"/>
    <property type="match status" value="1"/>
</dbReference>
<feature type="domain" description="Methyltransferase type 11" evidence="1">
    <location>
        <begin position="75"/>
        <end position="171"/>
    </location>
</feature>
<dbReference type="PANTHER" id="PTHR43591:SF110">
    <property type="entry name" value="RHODANESE DOMAIN-CONTAINING PROTEIN"/>
    <property type="match status" value="1"/>
</dbReference>
<evidence type="ECO:0000313" key="3">
    <source>
        <dbReference type="Proteomes" id="UP001642483"/>
    </source>
</evidence>
<dbReference type="Proteomes" id="UP001642483">
    <property type="component" value="Unassembled WGS sequence"/>
</dbReference>